<keyword evidence="4" id="KW-1185">Reference proteome</keyword>
<name>A0A344UUT1_9ACTN</name>
<accession>A0A344UUT1</accession>
<feature type="transmembrane region" description="Helical" evidence="2">
    <location>
        <begin position="80"/>
        <end position="110"/>
    </location>
</feature>
<evidence type="ECO:0000313" key="4">
    <source>
        <dbReference type="Proteomes" id="UP000251995"/>
    </source>
</evidence>
<evidence type="ECO:0000256" key="1">
    <source>
        <dbReference type="SAM" id="MobiDB-lite"/>
    </source>
</evidence>
<proteinExistence type="predicted"/>
<feature type="compositionally biased region" description="Polar residues" evidence="1">
    <location>
        <begin position="1"/>
        <end position="18"/>
    </location>
</feature>
<dbReference type="Proteomes" id="UP000251995">
    <property type="component" value="Chromosome"/>
</dbReference>
<dbReference type="RefSeq" id="WP_114044945.1">
    <property type="nucleotide sequence ID" value="NZ_CP025198.1"/>
</dbReference>
<feature type="region of interest" description="Disordered" evidence="1">
    <location>
        <begin position="1"/>
        <end position="42"/>
    </location>
</feature>
<evidence type="ECO:0000256" key="2">
    <source>
        <dbReference type="SAM" id="Phobius"/>
    </source>
</evidence>
<keyword evidence="2" id="KW-0472">Membrane</keyword>
<keyword evidence="2" id="KW-1133">Transmembrane helix</keyword>
<gene>
    <name evidence="3" type="ORF">JS278_01873</name>
</gene>
<keyword evidence="2" id="KW-0812">Transmembrane</keyword>
<feature type="compositionally biased region" description="Low complexity" evidence="1">
    <location>
        <begin position="22"/>
        <end position="32"/>
    </location>
</feature>
<dbReference type="OrthoDB" id="9985538at2"/>
<evidence type="ECO:0000313" key="3">
    <source>
        <dbReference type="EMBL" id="AXE39029.1"/>
    </source>
</evidence>
<sequence>MSQDPNGWNPPSQDSWSPDGNAGWSGPGSTAGSAGGPYGSSPYDPNPYAAPYAAQSGGGDTWGISSPGSGSAEERSIKGIVAICLVGAALVVSFILSWVSGLAIVDLYNITGVTLSSEGDFPDTSATDSAYVHLGMAMLGQLIPTGLGIAAIIVGAMAIRFRNARALGISAIVLAVLAPFLSVSAMMLAAAPAL</sequence>
<feature type="transmembrane region" description="Helical" evidence="2">
    <location>
        <begin position="130"/>
        <end position="154"/>
    </location>
</feature>
<dbReference type="KEGG" id="acij:JS278_01873"/>
<feature type="transmembrane region" description="Helical" evidence="2">
    <location>
        <begin position="166"/>
        <end position="191"/>
    </location>
</feature>
<protein>
    <recommendedName>
        <fullName evidence="5">DUF4064 domain-containing protein</fullName>
    </recommendedName>
</protein>
<dbReference type="EMBL" id="CP025198">
    <property type="protein sequence ID" value="AXE39029.1"/>
    <property type="molecule type" value="Genomic_DNA"/>
</dbReference>
<reference evidence="3 4" key="1">
    <citation type="submission" date="2017-12" db="EMBL/GenBank/DDBJ databases">
        <title>The whole genome sequence of the Acidipropionibacterium virtanenii sp. nov. type strain JS278.</title>
        <authorList>
            <person name="Laine P."/>
            <person name="Deptula P."/>
            <person name="Varmanen P."/>
            <person name="Auvinen P."/>
        </authorList>
    </citation>
    <scope>NUCLEOTIDE SEQUENCE [LARGE SCALE GENOMIC DNA]</scope>
    <source>
        <strain evidence="3 4">JS278</strain>
    </source>
</reference>
<evidence type="ECO:0008006" key="5">
    <source>
        <dbReference type="Google" id="ProtNLM"/>
    </source>
</evidence>
<dbReference type="AlphaFoldDB" id="A0A344UUT1"/>
<organism evidence="3 4">
    <name type="scientific">Acidipropionibacterium virtanenii</name>
    <dbReference type="NCBI Taxonomy" id="2057246"/>
    <lineage>
        <taxon>Bacteria</taxon>
        <taxon>Bacillati</taxon>
        <taxon>Actinomycetota</taxon>
        <taxon>Actinomycetes</taxon>
        <taxon>Propionibacteriales</taxon>
        <taxon>Propionibacteriaceae</taxon>
        <taxon>Acidipropionibacterium</taxon>
    </lineage>
</organism>